<evidence type="ECO:0008006" key="3">
    <source>
        <dbReference type="Google" id="ProtNLM"/>
    </source>
</evidence>
<dbReference type="EMBL" id="JBHSHC010000050">
    <property type="protein sequence ID" value="MFC4767151.1"/>
    <property type="molecule type" value="Genomic_DNA"/>
</dbReference>
<comment type="caution">
    <text evidence="1">The sequence shown here is derived from an EMBL/GenBank/DDBJ whole genome shotgun (WGS) entry which is preliminary data.</text>
</comment>
<evidence type="ECO:0000313" key="2">
    <source>
        <dbReference type="Proteomes" id="UP001596002"/>
    </source>
</evidence>
<protein>
    <recommendedName>
        <fullName evidence="3">ImmA/IrrE family metallo-endopeptidase</fullName>
    </recommendedName>
</protein>
<organism evidence="1 2">
    <name type="scientific">Effusibacillus consociatus</name>
    <dbReference type="NCBI Taxonomy" id="1117041"/>
    <lineage>
        <taxon>Bacteria</taxon>
        <taxon>Bacillati</taxon>
        <taxon>Bacillota</taxon>
        <taxon>Bacilli</taxon>
        <taxon>Bacillales</taxon>
        <taxon>Alicyclobacillaceae</taxon>
        <taxon>Effusibacillus</taxon>
    </lineage>
</organism>
<accession>A0ABV9PYX1</accession>
<gene>
    <name evidence="1" type="ORF">ACFO8Q_07210</name>
</gene>
<sequence length="137" mass="15691">MVEAAKALIQQYGTNDPFKIANLREMKVVFQPMPEGIRGIYVTLEQQEIYVNSNLSSEWQRAIAAIEIGYSIWRERKQKYPLGEVCVFYENGPMSLEPLSFAAHLLLCGTRFDKGETKEHLSIRTGVPLELVQLLTW</sequence>
<proteinExistence type="predicted"/>
<keyword evidence="2" id="KW-1185">Reference proteome</keyword>
<dbReference type="Proteomes" id="UP001596002">
    <property type="component" value="Unassembled WGS sequence"/>
</dbReference>
<evidence type="ECO:0000313" key="1">
    <source>
        <dbReference type="EMBL" id="MFC4767151.1"/>
    </source>
</evidence>
<dbReference type="RefSeq" id="WP_380025068.1">
    <property type="nucleotide sequence ID" value="NZ_JBHSHC010000050.1"/>
</dbReference>
<dbReference type="Gene3D" id="1.10.10.2910">
    <property type="match status" value="1"/>
</dbReference>
<name>A0ABV9PYX1_9BACL</name>
<reference evidence="2" key="1">
    <citation type="journal article" date="2019" name="Int. J. Syst. Evol. Microbiol.">
        <title>The Global Catalogue of Microorganisms (GCM) 10K type strain sequencing project: providing services to taxonomists for standard genome sequencing and annotation.</title>
        <authorList>
            <consortium name="The Broad Institute Genomics Platform"/>
            <consortium name="The Broad Institute Genome Sequencing Center for Infectious Disease"/>
            <person name="Wu L."/>
            <person name="Ma J."/>
        </authorList>
    </citation>
    <scope>NUCLEOTIDE SEQUENCE [LARGE SCALE GENOMIC DNA]</scope>
    <source>
        <strain evidence="2">WYCCWR 12678</strain>
    </source>
</reference>